<dbReference type="InterPro" id="IPR035956">
    <property type="entry name" value="RimP_N_sf"/>
</dbReference>
<comment type="caution">
    <text evidence="4">The sequence shown here is derived from an EMBL/GenBank/DDBJ whole genome shotgun (WGS) entry which is preliminary data.</text>
</comment>
<evidence type="ECO:0000256" key="2">
    <source>
        <dbReference type="ARBA" id="ARBA00022517"/>
    </source>
</evidence>
<keyword evidence="1" id="KW-0963">Cytoplasm</keyword>
<sequence>MEEKEYIEKKVEELISELLDLSGLILVDVEFKGIGGRKILQIAIDRVNGGVTLDDCERVSRELSLLLDAE</sequence>
<dbReference type="GO" id="GO:0000028">
    <property type="term" value="P:ribosomal small subunit assembly"/>
    <property type="evidence" value="ECO:0007669"/>
    <property type="project" value="TreeGrafter"/>
</dbReference>
<dbReference type="PANTHER" id="PTHR33867:SF1">
    <property type="entry name" value="RIBOSOME MATURATION FACTOR RIMP"/>
    <property type="match status" value="1"/>
</dbReference>
<dbReference type="Gene3D" id="3.30.300.70">
    <property type="entry name" value="RimP-like superfamily, N-terminal"/>
    <property type="match status" value="1"/>
</dbReference>
<proteinExistence type="predicted"/>
<dbReference type="SUPFAM" id="SSF75420">
    <property type="entry name" value="YhbC-like, N-terminal domain"/>
    <property type="match status" value="1"/>
</dbReference>
<dbReference type="InterPro" id="IPR028989">
    <property type="entry name" value="RimP_N"/>
</dbReference>
<accession>A0A7C5I4F5</accession>
<dbReference type="PANTHER" id="PTHR33867">
    <property type="entry name" value="RIBOSOME MATURATION FACTOR RIMP"/>
    <property type="match status" value="1"/>
</dbReference>
<gene>
    <name evidence="4" type="ORF">ENL41_01410</name>
</gene>
<evidence type="ECO:0000256" key="1">
    <source>
        <dbReference type="ARBA" id="ARBA00022490"/>
    </source>
</evidence>
<dbReference type="AlphaFoldDB" id="A0A7C5I4F5"/>
<dbReference type="EMBL" id="DRTV01000104">
    <property type="protein sequence ID" value="HHF58065.1"/>
    <property type="molecule type" value="Genomic_DNA"/>
</dbReference>
<dbReference type="Pfam" id="PF02576">
    <property type="entry name" value="RimP_N"/>
    <property type="match status" value="1"/>
</dbReference>
<feature type="domain" description="Ribosome maturation factor RimP N-terminal" evidence="3">
    <location>
        <begin position="14"/>
        <end position="70"/>
    </location>
</feature>
<dbReference type="InterPro" id="IPR003728">
    <property type="entry name" value="Ribosome_maturation_RimP"/>
</dbReference>
<evidence type="ECO:0000313" key="4">
    <source>
        <dbReference type="EMBL" id="HHF58065.1"/>
    </source>
</evidence>
<dbReference type="GO" id="GO:0005829">
    <property type="term" value="C:cytosol"/>
    <property type="evidence" value="ECO:0007669"/>
    <property type="project" value="TreeGrafter"/>
</dbReference>
<dbReference type="Proteomes" id="UP000886014">
    <property type="component" value="Unassembled WGS sequence"/>
</dbReference>
<reference evidence="4" key="1">
    <citation type="journal article" date="2020" name="mSystems">
        <title>Genome- and Community-Level Interaction Insights into Carbon Utilization and Element Cycling Functions of Hydrothermarchaeota in Hydrothermal Sediment.</title>
        <authorList>
            <person name="Zhou Z."/>
            <person name="Liu Y."/>
            <person name="Xu W."/>
            <person name="Pan J."/>
            <person name="Luo Z.H."/>
            <person name="Li M."/>
        </authorList>
    </citation>
    <scope>NUCLEOTIDE SEQUENCE [LARGE SCALE GENOMIC DNA]</scope>
    <source>
        <strain evidence="4">HyVt-94</strain>
    </source>
</reference>
<dbReference type="GO" id="GO:0006412">
    <property type="term" value="P:translation"/>
    <property type="evidence" value="ECO:0007669"/>
    <property type="project" value="TreeGrafter"/>
</dbReference>
<name>A0A7C5I4F5_UNCW3</name>
<organism evidence="4">
    <name type="scientific">candidate division WOR-3 bacterium</name>
    <dbReference type="NCBI Taxonomy" id="2052148"/>
    <lineage>
        <taxon>Bacteria</taxon>
        <taxon>Bacteria division WOR-3</taxon>
    </lineage>
</organism>
<feature type="non-terminal residue" evidence="4">
    <location>
        <position position="70"/>
    </location>
</feature>
<evidence type="ECO:0000259" key="3">
    <source>
        <dbReference type="Pfam" id="PF02576"/>
    </source>
</evidence>
<protein>
    <submittedName>
        <fullName evidence="4">Ribosome maturation factor RimP</fullName>
    </submittedName>
</protein>
<keyword evidence="2" id="KW-0690">Ribosome biogenesis</keyword>